<gene>
    <name evidence="2" type="ORF">pMKPA34_0105</name>
</gene>
<dbReference type="AlphaFoldDB" id="A0A385FW67"/>
<evidence type="ECO:0000313" key="2">
    <source>
        <dbReference type="EMBL" id="AXV45949.1"/>
    </source>
</evidence>
<name>A0A385FW67_PSEAI</name>
<proteinExistence type="predicted"/>
<accession>A0A385FW67</accession>
<reference evidence="2" key="1">
    <citation type="submission" date="2018-06" db="EMBL/GenBank/DDBJ databases">
        <title>Complete Sequence of plasmid pMKPA34-1 and pMKPA34-2 isolated from MDR P. aeruginosa.</title>
        <authorList>
            <person name="Subedi D."/>
            <person name="Kohli G.S."/>
            <person name="Vijay A.K."/>
            <person name="Rice S.A."/>
            <person name="Willcox M."/>
        </authorList>
    </citation>
    <scope>NUCLEOTIDE SEQUENCE</scope>
    <source>
        <strain evidence="2">PA34</strain>
        <plasmid evidence="2">pMKPA34-2</plasmid>
    </source>
</reference>
<geneLocation type="plasmid" evidence="2">
    <name>pMKPA34-2</name>
</geneLocation>
<keyword evidence="1" id="KW-0732">Signal</keyword>
<evidence type="ECO:0008006" key="3">
    <source>
        <dbReference type="Google" id="ProtNLM"/>
    </source>
</evidence>
<keyword evidence="2" id="KW-0614">Plasmid</keyword>
<protein>
    <recommendedName>
        <fullName evidence="3">Secreted protein</fullName>
    </recommendedName>
</protein>
<feature type="signal peptide" evidence="1">
    <location>
        <begin position="1"/>
        <end position="25"/>
    </location>
</feature>
<sequence length="129" mass="13512">MFISWKRTFAALGVAMLLGAAPAMSAEWTRDTRNGGQITRSVTRDGNIYSGQTTRVGPNGATYTSNSTCRNGFVDRCRRSYSATGPNGRTYSGNTVTARAPMACGPSVFTPARAEMSASAFAATGGKPA</sequence>
<dbReference type="EMBL" id="MH547561">
    <property type="protein sequence ID" value="AXV45949.1"/>
    <property type="molecule type" value="Genomic_DNA"/>
</dbReference>
<feature type="chain" id="PRO_5017422544" description="Secreted protein" evidence="1">
    <location>
        <begin position="26"/>
        <end position="129"/>
    </location>
</feature>
<evidence type="ECO:0000256" key="1">
    <source>
        <dbReference type="SAM" id="SignalP"/>
    </source>
</evidence>
<organism evidence="2">
    <name type="scientific">Pseudomonas aeruginosa</name>
    <dbReference type="NCBI Taxonomy" id="287"/>
    <lineage>
        <taxon>Bacteria</taxon>
        <taxon>Pseudomonadati</taxon>
        <taxon>Pseudomonadota</taxon>
        <taxon>Gammaproteobacteria</taxon>
        <taxon>Pseudomonadales</taxon>
        <taxon>Pseudomonadaceae</taxon>
        <taxon>Pseudomonas</taxon>
    </lineage>
</organism>
<dbReference type="RefSeq" id="WP_021263994.1">
    <property type="nucleotide sequence ID" value="NZ_CP024477.1"/>
</dbReference>